<evidence type="ECO:0000256" key="1">
    <source>
        <dbReference type="ARBA" id="ARBA00023125"/>
    </source>
</evidence>
<gene>
    <name evidence="3" type="ORF">GMA92_11885</name>
</gene>
<dbReference type="SUPFAM" id="SSF47413">
    <property type="entry name" value="lambda repressor-like DNA-binding domains"/>
    <property type="match status" value="1"/>
</dbReference>
<sequence>MLTIGNRLKIARKSKGITQDKLAELIGTSRGVISNLELNRTETQQPIIINAICSVLEINPDWLMTGDGEMDNPNSAKSDYVLNEITAIAKNLSEKEQLYILDLIKTYQKHIVEK</sequence>
<dbReference type="GO" id="GO:0003677">
    <property type="term" value="F:DNA binding"/>
    <property type="evidence" value="ECO:0007669"/>
    <property type="project" value="UniProtKB-KW"/>
</dbReference>
<dbReference type="AlphaFoldDB" id="A0A9X5AQ59"/>
<dbReference type="PROSITE" id="PS50943">
    <property type="entry name" value="HTH_CROC1"/>
    <property type="match status" value="1"/>
</dbReference>
<protein>
    <submittedName>
        <fullName evidence="3">Helix-turn-helix domain-containing protein</fullName>
    </submittedName>
</protein>
<keyword evidence="1" id="KW-0238">DNA-binding</keyword>
<dbReference type="InterPro" id="IPR001387">
    <property type="entry name" value="Cro/C1-type_HTH"/>
</dbReference>
<dbReference type="CDD" id="cd00093">
    <property type="entry name" value="HTH_XRE"/>
    <property type="match status" value="1"/>
</dbReference>
<evidence type="ECO:0000313" key="4">
    <source>
        <dbReference type="Proteomes" id="UP000487649"/>
    </source>
</evidence>
<dbReference type="SMART" id="SM00530">
    <property type="entry name" value="HTH_XRE"/>
    <property type="match status" value="1"/>
</dbReference>
<dbReference type="InterPro" id="IPR010982">
    <property type="entry name" value="Lambda_DNA-bd_dom_sf"/>
</dbReference>
<evidence type="ECO:0000313" key="3">
    <source>
        <dbReference type="EMBL" id="MTK22109.1"/>
    </source>
</evidence>
<dbReference type="Proteomes" id="UP000487649">
    <property type="component" value="Unassembled WGS sequence"/>
</dbReference>
<accession>A0A9X5AQ59</accession>
<name>A0A9X5AQ59_9FIRM</name>
<dbReference type="EMBL" id="WMQE01000030">
    <property type="protein sequence ID" value="MTK22109.1"/>
    <property type="molecule type" value="Genomic_DNA"/>
</dbReference>
<reference evidence="3 4" key="1">
    <citation type="journal article" date="2019" name="Nat. Med.">
        <title>A library of human gut bacterial isolates paired with longitudinal multiomics data enables mechanistic microbiome research.</title>
        <authorList>
            <person name="Poyet M."/>
            <person name="Groussin M."/>
            <person name="Gibbons S.M."/>
            <person name="Avila-Pacheco J."/>
            <person name="Jiang X."/>
            <person name="Kearney S.M."/>
            <person name="Perrotta A.R."/>
            <person name="Berdy B."/>
            <person name="Zhao S."/>
            <person name="Lieberman T.D."/>
            <person name="Swanson P.K."/>
            <person name="Smith M."/>
            <person name="Roesemann S."/>
            <person name="Alexander J.E."/>
            <person name="Rich S.A."/>
            <person name="Livny J."/>
            <person name="Vlamakis H."/>
            <person name="Clish C."/>
            <person name="Bullock K."/>
            <person name="Deik A."/>
            <person name="Scott J."/>
            <person name="Pierce K.A."/>
            <person name="Xavier R.J."/>
            <person name="Alm E.J."/>
        </authorList>
    </citation>
    <scope>NUCLEOTIDE SEQUENCE [LARGE SCALE GENOMIC DNA]</scope>
    <source>
        <strain evidence="3 4">BIOML-A198</strain>
    </source>
</reference>
<dbReference type="Pfam" id="PF12844">
    <property type="entry name" value="HTH_19"/>
    <property type="match status" value="1"/>
</dbReference>
<dbReference type="PANTHER" id="PTHR46558:SF11">
    <property type="entry name" value="HTH-TYPE TRANSCRIPTIONAL REGULATOR XRE"/>
    <property type="match status" value="1"/>
</dbReference>
<dbReference type="RefSeq" id="WP_155222985.1">
    <property type="nucleotide sequence ID" value="NZ_CAJJOK010000018.1"/>
</dbReference>
<evidence type="ECO:0000259" key="2">
    <source>
        <dbReference type="PROSITE" id="PS50943"/>
    </source>
</evidence>
<dbReference type="Gene3D" id="1.10.260.40">
    <property type="entry name" value="lambda repressor-like DNA-binding domains"/>
    <property type="match status" value="1"/>
</dbReference>
<feature type="domain" description="HTH cro/C1-type" evidence="2">
    <location>
        <begin position="8"/>
        <end position="63"/>
    </location>
</feature>
<comment type="caution">
    <text evidence="3">The sequence shown here is derived from an EMBL/GenBank/DDBJ whole genome shotgun (WGS) entry which is preliminary data.</text>
</comment>
<proteinExistence type="predicted"/>
<dbReference type="PANTHER" id="PTHR46558">
    <property type="entry name" value="TRACRIPTIONAL REGULATORY PROTEIN-RELATED-RELATED"/>
    <property type="match status" value="1"/>
</dbReference>
<organism evidence="3 4">
    <name type="scientific">Turicibacter sanguinis</name>
    <dbReference type="NCBI Taxonomy" id="154288"/>
    <lineage>
        <taxon>Bacteria</taxon>
        <taxon>Bacillati</taxon>
        <taxon>Bacillota</taxon>
        <taxon>Erysipelotrichia</taxon>
        <taxon>Erysipelotrichales</taxon>
        <taxon>Turicibacteraceae</taxon>
        <taxon>Turicibacter</taxon>
    </lineage>
</organism>